<dbReference type="SUPFAM" id="SSF51735">
    <property type="entry name" value="NAD(P)-binding Rossmann-fold domains"/>
    <property type="match status" value="4"/>
</dbReference>
<feature type="domain" description="Carrier" evidence="12">
    <location>
        <begin position="1649"/>
        <end position="1725"/>
    </location>
</feature>
<feature type="domain" description="Carrier" evidence="12">
    <location>
        <begin position="5953"/>
        <end position="6027"/>
    </location>
</feature>
<dbReference type="SUPFAM" id="SSF53901">
    <property type="entry name" value="Thiolase-like"/>
    <property type="match status" value="5"/>
</dbReference>
<feature type="region of interest" description="C-terminal hotdog fold" evidence="10">
    <location>
        <begin position="1050"/>
        <end position="1196"/>
    </location>
</feature>
<dbReference type="FunFam" id="3.40.47.10:FF:000019">
    <property type="entry name" value="Polyketide synthase type I"/>
    <property type="match status" value="5"/>
</dbReference>
<dbReference type="Pfam" id="PF21089">
    <property type="entry name" value="PKS_DH_N"/>
    <property type="match status" value="2"/>
</dbReference>
<evidence type="ECO:0000259" key="14">
    <source>
        <dbReference type="PROSITE" id="PS52019"/>
    </source>
</evidence>
<evidence type="ECO:0000256" key="7">
    <source>
        <dbReference type="ARBA" id="ARBA00022737"/>
    </source>
</evidence>
<sequence>MSAHEKPGSSREAVASPEVAIIGMACRFPLASTYQEYWNNLISGRDCIREIPSSRWDTRRYYSPDIDQPDTSVSRWCGLVDDVERFDHKFFEISPREAKNMDPQQRLLLEETLHCIEDSGVPLAELRARKTSVFAGVMATDYHQEAVHTSVHPDSFAGTGNYVCILANRVSYAFGFQGKSFTIDAACASSLVALHEARCSLQRGESDYAIVAGVSLNLHPWKYITWSKARMLSPDGRCKTFDKDANGYVPGDGIGVLLLQRRDEGMRDRNRIYGVVKGSAVNHGGHTASMTAPRIDAQRDVILSAIESAGINARTIGYVEAHGTGTSLGDPIEVEALTRAFRCSTDDTQFAKLGSCKTNIGHLEAAAGVAGVIKVLLMMRHGQVPKTLNVTTLNPIIDFPRTPFSVALENSEWPRAESSLPRRAGVSSFGIGGANSHVVLEEHVTDEVTNPRTARSSGLAGRKHLFLLSAKSPGSFTRRVARWREWLRGTDSAREDLKDVCETTAVSSGHYPLRSGALVGTFEELGEFLDGAGAKAVSPRAPPSTLVLRHHTFTGFRSVRSLYEGNALFRGRVDALLRECKVPGLRGGLETAFRAASWPRKARPLLSCLVGHAFWASLGELGFSARELHGEKHGFIVALSLSGMVEPAEALALASGGVTAVGRVRAPDASLFDPVGRELIPSLAIRREYLEFLCGELQLSEAELEASVGRARLLFHGQRTFQRFLEEWNEALAPLRLTMERLLHDERRTSGAEAARARLLLFVAVESAFRKLSTKWSFEPRPPARDERLTELVALVADGVLSRTATLELLLSDTPEFEKLARAAQSAASTRSQGRYPLLERFARLPEQEGWIQAAVGASLGDGPAPGPLVFEWAPDGAEEGEELQALFDRTVLELWERGAPIQWERLHPVGSYRKASLPAYPFEGEAFWIRERTFQEAPVTSQARLPLSPSDPIIRDHVVGGNRLIPGALMMHLALRAVRSAGRGDGASLRNVVFHTPGIVSSAVELRAELEGDVARVFVEGLPLSQAEVAREGDVGPGAGAPSGMDALLEPHDVGALYEGLAASGFQYGESLRLLRRFESSDATCFAELSTEPLREQGEGQVPHVLDTVLQAGLLAGYVSGHLSFGRDRFVPSFVGALWLSGTLPPVIRLQVVRRPSGKSEHRFSVDVTGQDLSGRRVLELREVVYQRADGARTERSPLDWEMKVPSWKESPASMASAQDVRAVVVDSRGEHAGSFIERARRVHGRVQVVSAGGGDFTAVFETLTKSPGRVTLYVLDALGADELDEAERALQSLFLLVKAHLRLASDHEFRVLVPVRKAFVATDSDYGEGFAAAALLGLAKTAMLESPRLQVSLVDVDALDAVGMEALLREGMVEGRAEDLVVYRQGRRLVRELRALQAGQSSTASLFTGGKNYLLVGGGGGLGRALIDHLAARVSCRIFVMGRSARSSPESTEGRQCEVHSLRCDVTDRRQVEQAIQQLTADFGPLHGVLHLGGVLSDKLLLTKSWEEFQRVLAPKLAGTLFLHRATQDQPLDFFIGFSSIVSLLGNVGQADYAAGNSFLDAFMAFRARSGAPGRSLVVNWPLWEGVGMASRLTADRSVEVRHLRPIRVEAGMRAFEAVLAQGDSVQVLVQGGARPDAKKPLPAVVAQVRNVEGYLRELVAKRLGLPGPGFDETESFFTMGLDSLILQELMAELDREFSGLPPTLVFEHPNLKKLVAYFEKQGLASPVAPSEAAGPEPRVTPEESIPPEPERPAPVRGGYDIAIIGMSGRFPQARTVSDFWRNLVEGRDCITDIPTDRWDARAIQGSRTDIGARSYGRWGGFLAEVDRFDPLFFNISPKEAEEMDPQQRLFLECVWETLEDAGYAPRRRYQHKSVGLFVGTMWNEYSLLAHERGFLQGDYKGPGSLYWAIANRTSFFMDFKGPSLAVDTACSSSLAAIHLACQSLLSGDCDMAVAGGINLSIHPGKYVYLSQAKFLSSDGRCRSFGEGGDGYVPGEGVGTVLLKPLDAALADGDQIHAVIRGSASNHGGKAAGFTVPNPEQQARLIEKSMERAAVRPEDINYVECQATGTSLGDPLEIRGLQLAFGQQRGQARACPIGSVKPNIGHLEAASGIAGVIKVALAMRHQVIPRTLQEDAPNPKLELGQTPFYVVKQNQHWSVEPGHARIAAISSFGAGGSNAHLILEESPHRRSLPAAAHVSHAEPDVFVVSARDSQRLSEQVGRLHAFLATDEAKQLELGDIAHTLRVGRNAFTERLAVVASGLVELREALASSSGAGTRGDARYGELSLLAAAWQRGESVDWAPLASRRPRRIVSLPTYPFRRDRYWLDGARPSAGPPNRPPSDGELEAEGPLVGALRTKRAQAHEGLEAFEVALNSREQQGMAITGNKEENDSLLDKVQAETMDIMSRLLKVDRRDIHLTEDLREYGFDSITFTQFANELNEHFGLDLTPALFFEYATIRDFSAFLLENHGEVIRKRERAMPLAEPKREPAPSRMSTSGAVEASAPAQSPSASQAEVRGPVSAAGRPGDEGIAVIGMAGEMPQSGDLHELWQHLEAGRELVQEVPASRWDASRSRVRWGGFLKQVDGFDAAFFGVTPREAELMDPQQRLFLETVWRTLEDAGYRPSSLSGSRTGLFVGVVTSDYGALLKENGLEGEALAPTGNFHSLVANRISYHFNFHGPSEPCDTACSSSLIAIHRACEAIREGSCEQAIAGGVNLLLSPTLFVAFDSAGMLSPSGKLRAFDEGANGYVRGEGVAAVLLKPLNKAIADGDHIYGVIKGSATNHGGRAHSLTAPNPNAQADLLMTVYRKAGIAPDRVSLIEAHGSGTALGDPIEINGIKKAFETLYGEWKLPYGGPARCAIGSLKGNIGHLEAAAGIAGVAKVLLALSHKRIPPNATLTKLNPQIRLDDTPFHVVKQLQPWEARTGADGETLRVAGVSSFGFGGANAHVAIEEYVGSPEARTEAVGPHVVVLSARTRSALTEYARRLLRDSESGRLSGVPLADLAFTSQVGREPMVERLALLVSDLPELESKLRAFAETGMTGVGVFQGRAERQGARPGGMASHDSWVAERVQDGRWAELCEGWVEGRDLEWSALHRGQPRRRVSFSSYPFERKRFWCDSKLFSRPTAAAVTVADTVGTVELERKDKPVMKLKLKEPQATESQVREPQATVPAKSPEPRSREPEHVSQPSSPPAPGVSQGELRRKLKGLLAATLHVPQEELSETRPFAELGLDSILALEFVKCINEELGASLAAVQIFDHGDITRLAKALRDQAPRAVEPAPEPVREPVSKVVRELAPVPVPVVAPVALLDEKLPGDELLELWRSTPAPVSVPQPRRARAVEVASQDIAVIGMAAKLPGARNVDEYWRNLKAGVSSIREVPSDRWDASRAGHRCKWGGFLDEVDAFDPLFFNISPSEAALMDPQQRLFLETSWTALEDAGYSAERLDGERCGVYVGVLNNDYYELLCGDARAARQAQSMTGNANSILAARIAYFLNLKGPAMQVDTACSSSLVAVHLARQSLVNDEADMMLVGGVTLYLAETSYARMSEAGMLSPTGQCHTFDQRADGFVPGEGVGAVVLKRLDKALKDGDRIYGVIKGTATNQDGKTNGITAPSAQSQTALQVALYRRFGIDPETLTYVEAHGTGTKLGDPIEVKALTDAFRAFTPRTRFCALGSVKTNIGHTSAAAGVAGLIKVLLALRHRQLPPSLNFARENGLIGFEATPFRVVTELTDWVPAPGMPRRAAISSFGFSGTNAHLVVEEYPSVPPARSSVHVRPQVVVLSARDTERLRAQARELADFIAARGELLSLDAVAWTLQSGRTAMEERLAFVASSLPEVRERLLGFLEGAGDAGLHHRRLTEGSSEADWLLEGHEGEQYMKALLSGGALEKVAKLWTMGVRLDWSRLHDQSSRRPEIVSLPTYPFARERCWFRGSEGIGAAAAGMGAGSSLLQVDLSRGLEEGGVVFKARVLAQDVLVSQHQVHGRPVFPGTGWLELATEGARLLGGGRPLRLVNVAFLQPLFASEDRDLEVLATKQGGTYRLVLQSRDSDGAKLTHASGDLLPDEEGGPVSRLVLSELRARCQQPVAVDALHARAQALGLFYGPRFQGLKACWAGQEEALVDLELPPETANELARRPFHPILLDCVLRSILVHGLGGMAGARTSALVPFTIGAVRLLKPLPSKGVAYARRQGTGAASYQVVLLDDAGDTRAVFDEVVPRPLADPLEGFLFAPRWLERPRTDPSGDASAMSARTGVVLYRPHDAEEHALAEELVAEHARRGEDVRSVPLRDDQVPGELWEGHRSASPGVIYFLSAGGGAQRSRSQGPARLHDVRAAQEQQLQMLFRLVKSLVSHGFAARSLELKVVTRDAHRALGDEKVRPMASAVSGFVRSMSREFLRWNVVRVDVGGQEPASPTMARAIIDEQARAHEAEVALREGRRYEQVLERLVLPSAPGATPFKQRGVYFIVGGLGGLGFELSKSLAETVHARLVLVGRRPADARMQEQLRELEGLGAEVLYQVADVSDLARMQDAYGQARARFGSVDGVVHSAIVLKDAILANMTEPVLEEVLGPKVTGTVALFEVFRGVPLDFMLFFSSAESFICEAGQSNYAAASRFEDSQASLARGDTGFPVVVINWGYWGSVGIVATERYRRELAKRGVQSIEPAEGLEIIRRVLAQRERLGQVVVLKGDVSLLGTLHLHAGGRQELLPADRAAIPLDPLPAVSADLRKLRDLEGAFERIDVLSQDLLLGAFQRMGVFQSAGERATLSELSARLEVVDTHRKLFQALLGILERGRILEREGRSFITTPRVEAARAGASRGASEQARLVQEFPELEPHVRLLRTCVQSYPEVLSGRIDSTEVMFPGGSTSLVEGVYRGSALSDYFNHLSAEAVRTQVERRLALDASATVTVLEVGAGTGGTSEFVLSRLKGLGGRVRYLYTDISQAFVRHGATRYGAQHPFAEFVTFDVETPVDQQAVPAGSVDIVLGANVLHATRDIRRTVANIKRLLKAHGLLLVNDTTAVQGYVTMTFGLMKGWWRFDDPAARLEGAPLLDAGQWLSVLQGGGFEPVRALGSPVAGPEVSRQCLLLAVSNGLTQVDGDVVAPWTPPRLESPNTPPRTQFPVAAPGALQARVLDYVRTVFSEVLGIAKERLPEDAPLERFGVDSLVNLRIVRRFEDDLGQQPSTLLFENMTLLKLTEHFVTAHPEALGRLFGGVERPAEPEAPLAPPPLESAPRSQPRASSLLESAEGDVAIIGCSGRYPQAENVEAFWENLREGRDCIGPVPSERWNPEGQGSDVYSRSGGFITDADKFDYGFFNIVPEDANALDPQARIFLETAWHALEDGGQGPRALDAIERRVGIFVGAMNHDYELFSGEVHGKGGFTRAQSAPWAISNRVSYHLDLHGPSLMVDTACSSSLTALHLAVESLRRGECRLAIAGGVNLILHPLHYKRLCGVNMLSHGDRNKTFGEGADGFVDGEGVGAVLLKPLREAIRDQDFIYAVIKATAVNSGGKTSGFTVPNLNAQAEVVATALQRSGIPAHTLSYVEAHGTGTALGDPIEVAALTKAFRTQTSDVGFCALGSVKSNIGHLESAAGIAGLTKVILQLKERTLVPTLHADVLNPKIAFDSSPFRVQQRLAPWVLPSNAGPSAKRRAGLSSFGAGGANAHVILEEYVGDATAREGRAEVHLPEGLFVLSAKRPEALKASAARMRAFLRRRGGRLSLAEVLYTLQMGRREMSERLAVVVTSMDALIEKLEAFCEGRAAPGVFEGTASDGKREQESTRGRELREVARLWVEGVTFDWDSLYPTRPHRVPLPTYAFERRRCWFTDSATGEEARPQVQAVAAPVTVPSVMRTTVEPPSTIQGQILQIVATVMKRQLSGFDALKSLQDQGVDHLDMMTIILRLKAVFGPAFEPMTVVSGKSVAEIASTIRAFESPREEAPKAVAPDARLQVAPRVRMAAARILKVDESEVDMHVDISEYGLDSINVMFMVAKLREDFGVQLEPGDVVAHRTLASLADYVARLQAPAPAAVGDGAAENEWCA</sequence>
<name>T1SF57_MYXFU</name>
<feature type="compositionally biased region" description="Basic and acidic residues" evidence="11">
    <location>
        <begin position="3179"/>
        <end position="3188"/>
    </location>
</feature>
<comment type="pathway">
    <text evidence="2">Antibiotic biosynthesis.</text>
</comment>
<feature type="region of interest" description="N-terminal hotdog fold" evidence="10">
    <location>
        <begin position="925"/>
        <end position="1037"/>
    </location>
</feature>
<dbReference type="Gene3D" id="3.40.50.150">
    <property type="entry name" value="Vaccinia Virus protein VP39"/>
    <property type="match status" value="1"/>
</dbReference>
<dbReference type="InterPro" id="IPR013217">
    <property type="entry name" value="Methyltransf_12"/>
</dbReference>
<dbReference type="Gene3D" id="3.40.50.720">
    <property type="entry name" value="NAD(P)-binding Rossmann-like Domain"/>
    <property type="match status" value="2"/>
</dbReference>
<dbReference type="InterPro" id="IPR018201">
    <property type="entry name" value="Ketoacyl_synth_AS"/>
</dbReference>
<feature type="region of interest" description="Disordered" evidence="11">
    <location>
        <begin position="1729"/>
        <end position="1755"/>
    </location>
</feature>
<evidence type="ECO:0000256" key="9">
    <source>
        <dbReference type="ARBA" id="ARBA00054155"/>
    </source>
</evidence>
<dbReference type="SUPFAM" id="SSF53335">
    <property type="entry name" value="S-adenosyl-L-methionine-dependent methyltransferases"/>
    <property type="match status" value="1"/>
</dbReference>
<comment type="subcellular location">
    <subcellularLocation>
        <location evidence="1">Cytoplasm</location>
    </subcellularLocation>
</comment>
<dbReference type="InterPro" id="IPR009081">
    <property type="entry name" value="PP-bd_ACP"/>
</dbReference>
<dbReference type="InterPro" id="IPR016039">
    <property type="entry name" value="Thiolase-like"/>
</dbReference>
<dbReference type="Gene3D" id="1.10.1240.100">
    <property type="match status" value="5"/>
</dbReference>
<dbReference type="SUPFAM" id="SSF47336">
    <property type="entry name" value="ACP-like"/>
    <property type="match status" value="6"/>
</dbReference>
<feature type="domain" description="Carrier" evidence="12">
    <location>
        <begin position="2395"/>
        <end position="2472"/>
    </location>
</feature>
<feature type="region of interest" description="Disordered" evidence="11">
    <location>
        <begin position="2331"/>
        <end position="2350"/>
    </location>
</feature>
<dbReference type="Gene3D" id="1.10.1200.10">
    <property type="entry name" value="ACP-like"/>
    <property type="match status" value="5"/>
</dbReference>
<dbReference type="InterPro" id="IPR020807">
    <property type="entry name" value="PKS_DH"/>
</dbReference>
<keyword evidence="7" id="KW-0677">Repeat</keyword>
<evidence type="ECO:0000313" key="15">
    <source>
        <dbReference type="EMBL" id="AGS77291.1"/>
    </source>
</evidence>
<comment type="function">
    <text evidence="9">Involved in production of the polyketide antibiotic thailandamide.</text>
</comment>
<feature type="domain" description="PKS/mFAS DH" evidence="14">
    <location>
        <begin position="925"/>
        <end position="1196"/>
    </location>
</feature>
<dbReference type="GO" id="GO:0005737">
    <property type="term" value="C:cytoplasm"/>
    <property type="evidence" value="ECO:0007669"/>
    <property type="project" value="UniProtKB-SubCell"/>
</dbReference>
<dbReference type="InterPro" id="IPR050091">
    <property type="entry name" value="PKS_NRPS_Biosynth_Enz"/>
</dbReference>
<protein>
    <submittedName>
        <fullName evidence="15">Polyketide synthase</fullName>
    </submittedName>
</protein>
<dbReference type="InterPro" id="IPR032821">
    <property type="entry name" value="PKS_assoc"/>
</dbReference>
<dbReference type="InterPro" id="IPR036291">
    <property type="entry name" value="NAD(P)-bd_dom_sf"/>
</dbReference>
<dbReference type="Pfam" id="PF02801">
    <property type="entry name" value="Ketoacyl-synt_C"/>
    <property type="match status" value="5"/>
</dbReference>
<feature type="domain" description="Ketosynthase family 3 (KS3)" evidence="13">
    <location>
        <begin position="5251"/>
        <end position="5674"/>
    </location>
</feature>
<feature type="compositionally biased region" description="Low complexity" evidence="11">
    <location>
        <begin position="2502"/>
        <end position="2519"/>
    </location>
</feature>
<keyword evidence="6" id="KW-0808">Transferase</keyword>
<dbReference type="GO" id="GO:0031177">
    <property type="term" value="F:phosphopantetheine binding"/>
    <property type="evidence" value="ECO:0007669"/>
    <property type="project" value="InterPro"/>
</dbReference>
<dbReference type="Pfam" id="PF14765">
    <property type="entry name" value="PS-DH"/>
    <property type="match status" value="2"/>
</dbReference>
<evidence type="ECO:0000256" key="5">
    <source>
        <dbReference type="ARBA" id="ARBA00022553"/>
    </source>
</evidence>
<dbReference type="SMART" id="SM00822">
    <property type="entry name" value="PKS_KR"/>
    <property type="match status" value="2"/>
</dbReference>
<feature type="domain" description="Ketosynthase family 3 (KS3)" evidence="13">
    <location>
        <begin position="2531"/>
        <end position="2956"/>
    </location>
</feature>
<feature type="domain" description="Carrier" evidence="12">
    <location>
        <begin position="5134"/>
        <end position="5208"/>
    </location>
</feature>
<dbReference type="SMART" id="SM00823">
    <property type="entry name" value="PKS_PP"/>
    <property type="match status" value="5"/>
</dbReference>
<dbReference type="PANTHER" id="PTHR43775:SF37">
    <property type="entry name" value="SI:DKEY-61P9.11"/>
    <property type="match status" value="1"/>
</dbReference>
<feature type="active site" description="Proton acceptor; for dehydratase activity" evidence="10">
    <location>
        <position position="3983"/>
    </location>
</feature>
<dbReference type="Pfam" id="PF00550">
    <property type="entry name" value="PP-binding"/>
    <property type="match status" value="6"/>
</dbReference>
<dbReference type="SMART" id="SM00825">
    <property type="entry name" value="PKS_KS"/>
    <property type="match status" value="5"/>
</dbReference>
<evidence type="ECO:0000256" key="3">
    <source>
        <dbReference type="ARBA" id="ARBA00022450"/>
    </source>
</evidence>
<evidence type="ECO:0000256" key="10">
    <source>
        <dbReference type="PROSITE-ProRule" id="PRU01363"/>
    </source>
</evidence>
<dbReference type="InterPro" id="IPR057326">
    <property type="entry name" value="KR_dom"/>
</dbReference>
<dbReference type="Pfam" id="PF08242">
    <property type="entry name" value="Methyltransf_12"/>
    <property type="match status" value="1"/>
</dbReference>
<feature type="domain" description="PKS/mFAS DH" evidence="14">
    <location>
        <begin position="3951"/>
        <end position="4230"/>
    </location>
</feature>
<reference evidence="15" key="1">
    <citation type="journal article" date="2013" name="ChemBioChem">
        <title>Exploring Chemical Diversity of ?-Pyrone Antibiotics: Molecular Basis of Myxopyronin Biosynthesis.</title>
        <authorList>
            <person name="Sucipto H."/>
            <person name="Wenzel S.C."/>
            <person name="Muller R."/>
        </authorList>
    </citation>
    <scope>NUCLEOTIDE SEQUENCE</scope>
    <source>
        <strain evidence="15">Mx f50</strain>
    </source>
</reference>
<feature type="region of interest" description="Disordered" evidence="11">
    <location>
        <begin position="3154"/>
        <end position="3203"/>
    </location>
</feature>
<dbReference type="Pfam" id="PF16197">
    <property type="entry name" value="KAsynt_C_assoc"/>
    <property type="match status" value="2"/>
</dbReference>
<evidence type="ECO:0000256" key="6">
    <source>
        <dbReference type="ARBA" id="ARBA00022679"/>
    </source>
</evidence>
<dbReference type="SMART" id="SM00826">
    <property type="entry name" value="PKS_DH"/>
    <property type="match status" value="2"/>
</dbReference>
<dbReference type="InterPro" id="IPR042104">
    <property type="entry name" value="PKS_dehydratase_sf"/>
</dbReference>
<dbReference type="PANTHER" id="PTHR43775">
    <property type="entry name" value="FATTY ACID SYNTHASE"/>
    <property type="match status" value="1"/>
</dbReference>
<feature type="region of interest" description="Disordered" evidence="11">
    <location>
        <begin position="2482"/>
        <end position="2530"/>
    </location>
</feature>
<evidence type="ECO:0000256" key="1">
    <source>
        <dbReference type="ARBA" id="ARBA00004496"/>
    </source>
</evidence>
<feature type="active site" description="Proton acceptor; for dehydratase activity" evidence="10">
    <location>
        <position position="958"/>
    </location>
</feature>
<proteinExistence type="predicted"/>
<feature type="domain" description="Carrier" evidence="12">
    <location>
        <begin position="5860"/>
        <end position="5937"/>
    </location>
</feature>
<accession>T1SF57</accession>
<feature type="region of interest" description="Disordered" evidence="11">
    <location>
        <begin position="5221"/>
        <end position="5245"/>
    </location>
</feature>
<evidence type="ECO:0000256" key="4">
    <source>
        <dbReference type="ARBA" id="ARBA00022490"/>
    </source>
</evidence>
<feature type="domain" description="Ketosynthase family 3 (KS3)" evidence="13">
    <location>
        <begin position="3348"/>
        <end position="3765"/>
    </location>
</feature>
<dbReference type="InterPro" id="IPR014031">
    <property type="entry name" value="Ketoacyl_synth_C"/>
</dbReference>
<dbReference type="GO" id="GO:0006633">
    <property type="term" value="P:fatty acid biosynthetic process"/>
    <property type="evidence" value="ECO:0007669"/>
    <property type="project" value="InterPro"/>
</dbReference>
<dbReference type="Pfam" id="PF22336">
    <property type="entry name" value="RhiE-like_linker"/>
    <property type="match status" value="3"/>
</dbReference>
<evidence type="ECO:0000259" key="12">
    <source>
        <dbReference type="PROSITE" id="PS50075"/>
    </source>
</evidence>
<keyword evidence="8" id="KW-0511">Multifunctional enzyme</keyword>
<evidence type="ECO:0000256" key="2">
    <source>
        <dbReference type="ARBA" id="ARBA00004792"/>
    </source>
</evidence>
<dbReference type="InterPro" id="IPR013968">
    <property type="entry name" value="PKS_KR"/>
</dbReference>
<gene>
    <name evidence="15" type="primary">mxnK</name>
</gene>
<dbReference type="PROSITE" id="PS00606">
    <property type="entry name" value="KS3_1"/>
    <property type="match status" value="4"/>
</dbReference>
<feature type="domain" description="Carrier" evidence="12">
    <location>
        <begin position="3203"/>
        <end position="3277"/>
    </location>
</feature>
<feature type="region of interest" description="C-terminal hotdog fold" evidence="10">
    <location>
        <begin position="4086"/>
        <end position="4230"/>
    </location>
</feature>
<dbReference type="Pfam" id="PF08659">
    <property type="entry name" value="KR"/>
    <property type="match status" value="2"/>
</dbReference>
<feature type="region of interest" description="N-terminal hotdog fold" evidence="10">
    <location>
        <begin position="3951"/>
        <end position="4071"/>
    </location>
</feature>
<feature type="active site" description="Proton donor; for dehydratase activity" evidence="10">
    <location>
        <position position="1108"/>
    </location>
</feature>
<dbReference type="PROSITE" id="PS52019">
    <property type="entry name" value="PKS_MFAS_DH"/>
    <property type="match status" value="2"/>
</dbReference>
<dbReference type="EMBL" id="KF356280">
    <property type="protein sequence ID" value="AGS77291.1"/>
    <property type="molecule type" value="Genomic_DNA"/>
</dbReference>
<dbReference type="InterPro" id="IPR049551">
    <property type="entry name" value="PKS_DH_C"/>
</dbReference>
<evidence type="ECO:0000256" key="11">
    <source>
        <dbReference type="SAM" id="MobiDB-lite"/>
    </source>
</evidence>
<dbReference type="CDD" id="cd00833">
    <property type="entry name" value="PKS"/>
    <property type="match status" value="5"/>
</dbReference>
<dbReference type="InterPro" id="IPR020806">
    <property type="entry name" value="PKS_PP-bd"/>
</dbReference>
<dbReference type="Gene3D" id="3.10.129.110">
    <property type="entry name" value="Polyketide synthase dehydratase"/>
    <property type="match status" value="2"/>
</dbReference>
<feature type="active site" description="Proton donor; for dehydratase activity" evidence="10">
    <location>
        <position position="4147"/>
    </location>
</feature>
<dbReference type="InterPro" id="IPR049900">
    <property type="entry name" value="PKS_mFAS_DH"/>
</dbReference>
<dbReference type="PROSITE" id="PS50075">
    <property type="entry name" value="CARRIER"/>
    <property type="match status" value="6"/>
</dbReference>
<dbReference type="InterPro" id="IPR029063">
    <property type="entry name" value="SAM-dependent_MTases_sf"/>
</dbReference>
<organism evidence="15">
    <name type="scientific">Myxococcus fulvus</name>
    <dbReference type="NCBI Taxonomy" id="33"/>
    <lineage>
        <taxon>Bacteria</taxon>
        <taxon>Pseudomonadati</taxon>
        <taxon>Myxococcota</taxon>
        <taxon>Myxococcia</taxon>
        <taxon>Myxococcales</taxon>
        <taxon>Cystobacterineae</taxon>
        <taxon>Myxococcaceae</taxon>
        <taxon>Myxococcus</taxon>
    </lineage>
</organism>
<dbReference type="InterPro" id="IPR036736">
    <property type="entry name" value="ACP-like_sf"/>
</dbReference>
<evidence type="ECO:0000259" key="13">
    <source>
        <dbReference type="PROSITE" id="PS52004"/>
    </source>
</evidence>
<feature type="domain" description="Ketosynthase family 3 (KS3)" evidence="13">
    <location>
        <begin position="16"/>
        <end position="442"/>
    </location>
</feature>
<keyword evidence="3" id="KW-0596">Phosphopantetheine</keyword>
<dbReference type="GO" id="GO:0004315">
    <property type="term" value="F:3-oxoacyl-[acyl-carrier-protein] synthase activity"/>
    <property type="evidence" value="ECO:0007669"/>
    <property type="project" value="InterPro"/>
</dbReference>
<keyword evidence="5" id="KW-0597">Phosphoprotein</keyword>
<dbReference type="PROSITE" id="PS52004">
    <property type="entry name" value="KS3_2"/>
    <property type="match status" value="5"/>
</dbReference>
<dbReference type="GO" id="GO:0004312">
    <property type="term" value="F:fatty acid synthase activity"/>
    <property type="evidence" value="ECO:0007669"/>
    <property type="project" value="TreeGrafter"/>
</dbReference>
<dbReference type="InterPro" id="IPR054514">
    <property type="entry name" value="RhiE-like_linker"/>
</dbReference>
<dbReference type="InterPro" id="IPR014030">
    <property type="entry name" value="Ketoacyl_synth_N"/>
</dbReference>
<evidence type="ECO:0000256" key="8">
    <source>
        <dbReference type="ARBA" id="ARBA00023268"/>
    </source>
</evidence>
<dbReference type="CDD" id="cd02440">
    <property type="entry name" value="AdoMet_MTases"/>
    <property type="match status" value="1"/>
</dbReference>
<dbReference type="CDD" id="cd08953">
    <property type="entry name" value="KR_2_SDR_x"/>
    <property type="match status" value="2"/>
</dbReference>
<dbReference type="InterPro" id="IPR049552">
    <property type="entry name" value="PKS_DH_N"/>
</dbReference>
<dbReference type="Gene3D" id="3.30.70.3290">
    <property type="match status" value="1"/>
</dbReference>
<dbReference type="SMART" id="SM01294">
    <property type="entry name" value="PKS_PP_betabranch"/>
    <property type="match status" value="2"/>
</dbReference>
<keyword evidence="4" id="KW-0963">Cytoplasm</keyword>
<dbReference type="Pfam" id="PF00109">
    <property type="entry name" value="ketoacyl-synt"/>
    <property type="match status" value="5"/>
</dbReference>
<feature type="domain" description="Ketosynthase family 3 (KS3)" evidence="13">
    <location>
        <begin position="1761"/>
        <end position="2187"/>
    </location>
</feature>
<dbReference type="Gene3D" id="3.40.47.10">
    <property type="match status" value="5"/>
</dbReference>
<dbReference type="InterPro" id="IPR020841">
    <property type="entry name" value="PKS_Beta-ketoAc_synthase_dom"/>
</dbReference>